<dbReference type="PANTHER" id="PTHR10799">
    <property type="entry name" value="SNF2/RAD54 HELICASE FAMILY"/>
    <property type="match status" value="1"/>
</dbReference>
<dbReference type="Gene3D" id="3.40.50.300">
    <property type="entry name" value="P-loop containing nucleotide triphosphate hydrolases"/>
    <property type="match status" value="1"/>
</dbReference>
<evidence type="ECO:0000256" key="9">
    <source>
        <dbReference type="ARBA" id="ARBA00023125"/>
    </source>
</evidence>
<dbReference type="GO" id="GO:0016787">
    <property type="term" value="F:hydrolase activity"/>
    <property type="evidence" value="ECO:0007669"/>
    <property type="project" value="UniProtKB-KW"/>
</dbReference>
<evidence type="ECO:0000256" key="10">
    <source>
        <dbReference type="ARBA" id="ARBA00023242"/>
    </source>
</evidence>
<accession>A0A3S3Q594</accession>
<dbReference type="InterPro" id="IPR027417">
    <property type="entry name" value="P-loop_NTPase"/>
</dbReference>
<dbReference type="GO" id="GO:0005694">
    <property type="term" value="C:chromosome"/>
    <property type="evidence" value="ECO:0007669"/>
    <property type="project" value="UniProtKB-ARBA"/>
</dbReference>
<evidence type="ECO:0000256" key="12">
    <source>
        <dbReference type="ARBA" id="ARBA00069890"/>
    </source>
</evidence>
<feature type="domain" description="Helicase ATP-binding" evidence="14">
    <location>
        <begin position="407"/>
        <end position="576"/>
    </location>
</feature>
<evidence type="ECO:0000256" key="1">
    <source>
        <dbReference type="ARBA" id="ARBA00004123"/>
    </source>
</evidence>
<dbReference type="Proteomes" id="UP000285301">
    <property type="component" value="Unassembled WGS sequence"/>
</dbReference>
<feature type="compositionally biased region" description="Basic and acidic residues" evidence="13">
    <location>
        <begin position="162"/>
        <end position="179"/>
    </location>
</feature>
<evidence type="ECO:0000256" key="5">
    <source>
        <dbReference type="ARBA" id="ARBA00022801"/>
    </source>
</evidence>
<keyword evidence="17" id="KW-1185">Reference proteome</keyword>
<feature type="region of interest" description="Disordered" evidence="13">
    <location>
        <begin position="206"/>
        <end position="231"/>
    </location>
</feature>
<reference evidence="16 17" key="1">
    <citation type="journal article" date="2018" name="Gigascience">
        <title>Genomes of trombidid mites reveal novel predicted allergens and laterally-transferred genes associated with secondary metabolism.</title>
        <authorList>
            <person name="Dong X."/>
            <person name="Chaisiri K."/>
            <person name="Xia D."/>
            <person name="Armstrong S.D."/>
            <person name="Fang Y."/>
            <person name="Donnelly M.J."/>
            <person name="Kadowaki T."/>
            <person name="McGarry J.W."/>
            <person name="Darby A.C."/>
            <person name="Makepeace B.L."/>
        </authorList>
    </citation>
    <scope>NUCLEOTIDE SEQUENCE [LARGE SCALE GENOMIC DNA]</scope>
    <source>
        <strain evidence="16">UoL-WK</strain>
    </source>
</reference>
<dbReference type="InterPro" id="IPR000330">
    <property type="entry name" value="SNF2_N"/>
</dbReference>
<dbReference type="SMART" id="SM00487">
    <property type="entry name" value="DEXDc"/>
    <property type="match status" value="1"/>
</dbReference>
<dbReference type="InterPro" id="IPR001650">
    <property type="entry name" value="Helicase_C-like"/>
</dbReference>
<evidence type="ECO:0000256" key="7">
    <source>
        <dbReference type="ARBA" id="ARBA00022840"/>
    </source>
</evidence>
<dbReference type="PROSITE" id="PS51192">
    <property type="entry name" value="HELICASE_ATP_BIND_1"/>
    <property type="match status" value="1"/>
</dbReference>
<keyword evidence="4" id="KW-0547">Nucleotide-binding</keyword>
<sequence length="942" mass="108585">MSEGGSDVELFDSSDDDVSFDAFAKKRSRKPAAFRIDDDENESRDTLGDRNQPATGNYRRRPQIKESDESSHDEKPNIDEIGRVVFGEQTSRLDENLKRLVKQFPTIDEMDLQDILINCKNNYLNACCQVRKIHGRSLIKAKTRSGKWQERSAGVWLSTGKCTEHESSNNKENHRFDSIKHHHNDNGFNKRSRCVLSDNSSEDDLVVVSNKSEKNQKRKRTRIRMTPHKSDDDLSDFIVQIEDLLGPSDVESANEYEEDDNILSDSESEEQDEESGDKETKGMSKKATFRNKVLDLLQTGVDCDILSIPGVSEKKVKLIKDLRPFENWDDLVSKLGNHKLLNQDLITNCLQTVKSRDVVAKLMAECEKISERLKQDINPSLSFKQPKILNKNCKLTPYQLVGVSWLVLLHERKINGILADEMGLGKTIQVISLIAHLFENGVKGPYLIVVPASTLENWVREFEVWCSKLKILTYYGSQDVRAEIRAEIMAKNGFRKFDVLITTYNMLHNGDDKKLFRRIKFTYVVFDEAHMLKNMKSMRYKDLIGIQAHHRLLLTGTPLQNDLLELMSLLVFTMPSLFMSNLHHIIALFAVSRQNSQSAFEEERIMQAKNILKPFILRRLKSEVLKDLPQKSEYIEKCPMTSNQEQMYMELIEKYTREISYAAAKAGKKRSADGDYDSKYGTFKRSQGILMELRKAANHPLLLRYRYTDDMLRKMSKLMLKEPTHVDANPDYIFEDMCLLNDFELHSLCLKYDSINDFKLDTDLIPESGKFIFFDKKLPLFISQGKRLLIFSQFVMVLDIMEEYMKLRKYKYLRLDGSTKVSERLGLIDEFNDDETIPIFLLSTKAGGLGINLTAADVVIIHDIDFNPYNDKQAEDRCHRVGQTKSVSVYRLISENTVEEGMLQIGEEKLKLGLEICTTNKKDDQEIDHKDVKTLLRQALRV</sequence>
<keyword evidence="8" id="KW-0156">Chromatin regulator</keyword>
<feature type="domain" description="Helicase C-terminal" evidence="15">
    <location>
        <begin position="773"/>
        <end position="933"/>
    </location>
</feature>
<evidence type="ECO:0000256" key="8">
    <source>
        <dbReference type="ARBA" id="ARBA00022853"/>
    </source>
</evidence>
<evidence type="ECO:0000313" key="17">
    <source>
        <dbReference type="Proteomes" id="UP000285301"/>
    </source>
</evidence>
<comment type="subcellular location">
    <subcellularLocation>
        <location evidence="1">Nucleus</location>
    </subcellularLocation>
</comment>
<protein>
    <recommendedName>
        <fullName evidence="12">SWI/SNF-related matrix-associated actin-dependent regulator of chromatin subfamily A containing DEAD/H box 1 homolog</fullName>
        <ecNumber evidence="3">3.6.4.12</ecNumber>
    </recommendedName>
</protein>
<dbReference type="EC" id="3.6.4.12" evidence="3"/>
<dbReference type="GO" id="GO:0005524">
    <property type="term" value="F:ATP binding"/>
    <property type="evidence" value="ECO:0007669"/>
    <property type="project" value="UniProtKB-KW"/>
</dbReference>
<proteinExistence type="inferred from homology"/>
<dbReference type="EMBL" id="NCKU01006291">
    <property type="protein sequence ID" value="RWS03658.1"/>
    <property type="molecule type" value="Genomic_DNA"/>
</dbReference>
<dbReference type="SMART" id="SM00490">
    <property type="entry name" value="HELICc"/>
    <property type="match status" value="1"/>
</dbReference>
<feature type="compositionally biased region" description="Basic residues" evidence="13">
    <location>
        <begin position="216"/>
        <end position="227"/>
    </location>
</feature>
<dbReference type="AlphaFoldDB" id="A0A3S3Q594"/>
<name>A0A3S3Q594_9ACAR</name>
<dbReference type="GO" id="GO:0005634">
    <property type="term" value="C:nucleus"/>
    <property type="evidence" value="ECO:0007669"/>
    <property type="project" value="UniProtKB-SubCell"/>
</dbReference>
<evidence type="ECO:0000256" key="3">
    <source>
        <dbReference type="ARBA" id="ARBA00012551"/>
    </source>
</evidence>
<dbReference type="Pfam" id="PF00271">
    <property type="entry name" value="Helicase_C"/>
    <property type="match status" value="1"/>
</dbReference>
<keyword evidence="7" id="KW-0067">ATP-binding</keyword>
<evidence type="ECO:0000259" key="14">
    <source>
        <dbReference type="PROSITE" id="PS51192"/>
    </source>
</evidence>
<comment type="caution">
    <text evidence="16">The sequence shown here is derived from an EMBL/GenBank/DDBJ whole genome shotgun (WGS) entry which is preliminary data.</text>
</comment>
<dbReference type="InterPro" id="IPR038718">
    <property type="entry name" value="SNF2-like_sf"/>
</dbReference>
<dbReference type="CDD" id="cd18793">
    <property type="entry name" value="SF2_C_SNF"/>
    <property type="match status" value="1"/>
</dbReference>
<dbReference type="OrthoDB" id="448448at2759"/>
<feature type="compositionally biased region" description="Basic and acidic residues" evidence="13">
    <location>
        <begin position="63"/>
        <end position="81"/>
    </location>
</feature>
<dbReference type="InterPro" id="IPR049730">
    <property type="entry name" value="SNF2/RAD54-like_C"/>
</dbReference>
<dbReference type="InterPro" id="IPR014001">
    <property type="entry name" value="Helicase_ATP-bd"/>
</dbReference>
<feature type="compositionally biased region" description="Acidic residues" evidence="13">
    <location>
        <begin position="252"/>
        <end position="276"/>
    </location>
</feature>
<organism evidence="16 17">
    <name type="scientific">Dinothrombium tinctorium</name>
    <dbReference type="NCBI Taxonomy" id="1965070"/>
    <lineage>
        <taxon>Eukaryota</taxon>
        <taxon>Metazoa</taxon>
        <taxon>Ecdysozoa</taxon>
        <taxon>Arthropoda</taxon>
        <taxon>Chelicerata</taxon>
        <taxon>Arachnida</taxon>
        <taxon>Acari</taxon>
        <taxon>Acariformes</taxon>
        <taxon>Trombidiformes</taxon>
        <taxon>Prostigmata</taxon>
        <taxon>Anystina</taxon>
        <taxon>Parasitengona</taxon>
        <taxon>Trombidioidea</taxon>
        <taxon>Trombidiidae</taxon>
        <taxon>Dinothrombium</taxon>
    </lineage>
</organism>
<dbReference type="GO" id="GO:0003678">
    <property type="term" value="F:DNA helicase activity"/>
    <property type="evidence" value="ECO:0007669"/>
    <property type="project" value="UniProtKB-EC"/>
</dbReference>
<evidence type="ECO:0000256" key="6">
    <source>
        <dbReference type="ARBA" id="ARBA00022806"/>
    </source>
</evidence>
<keyword evidence="6" id="KW-0347">Helicase</keyword>
<feature type="region of interest" description="Disordered" evidence="13">
    <location>
        <begin position="161"/>
        <end position="188"/>
    </location>
</feature>
<dbReference type="PROSITE" id="PS51194">
    <property type="entry name" value="HELICASE_CTER"/>
    <property type="match status" value="1"/>
</dbReference>
<evidence type="ECO:0000313" key="16">
    <source>
        <dbReference type="EMBL" id="RWS03658.1"/>
    </source>
</evidence>
<evidence type="ECO:0000256" key="13">
    <source>
        <dbReference type="SAM" id="MobiDB-lite"/>
    </source>
</evidence>
<evidence type="ECO:0000256" key="11">
    <source>
        <dbReference type="ARBA" id="ARBA00059294"/>
    </source>
</evidence>
<keyword evidence="10" id="KW-0539">Nucleus</keyword>
<dbReference type="GO" id="GO:0006325">
    <property type="term" value="P:chromatin organization"/>
    <property type="evidence" value="ECO:0007669"/>
    <property type="project" value="UniProtKB-KW"/>
</dbReference>
<comment type="function">
    <text evidence="11">DNA helicase that possesses intrinsic ATP-dependent nucleosome-remodeling activity and is both required for DNA repair and heterochromatin organization. Promotes DNA end resection of double-strand breaks (DSBs) following DNA damage: probably acts by weakening histone DNA interactions in nucleosomes flanking DSBs.</text>
</comment>
<gene>
    <name evidence="16" type="ORF">B4U79_05023</name>
</gene>
<dbReference type="GO" id="GO:0003677">
    <property type="term" value="F:DNA binding"/>
    <property type="evidence" value="ECO:0007669"/>
    <property type="project" value="UniProtKB-KW"/>
</dbReference>
<comment type="similarity">
    <text evidence="2">Belongs to the SNF2/RAD54 helicase family.</text>
</comment>
<dbReference type="Pfam" id="PF00176">
    <property type="entry name" value="SNF2-rel_dom"/>
    <property type="match status" value="1"/>
</dbReference>
<dbReference type="SUPFAM" id="SSF52540">
    <property type="entry name" value="P-loop containing nucleoside triphosphate hydrolases"/>
    <property type="match status" value="2"/>
</dbReference>
<evidence type="ECO:0000259" key="15">
    <source>
        <dbReference type="PROSITE" id="PS51194"/>
    </source>
</evidence>
<feature type="region of interest" description="Disordered" evidence="13">
    <location>
        <begin position="248"/>
        <end position="284"/>
    </location>
</feature>
<evidence type="ECO:0000256" key="4">
    <source>
        <dbReference type="ARBA" id="ARBA00022741"/>
    </source>
</evidence>
<dbReference type="FunFam" id="3.40.50.10810:FF:000014">
    <property type="entry name" value="SWI/SNF-related matrix-associated actin-dependent regulator of chromatin subfamily A containing DEAD/H box 1"/>
    <property type="match status" value="1"/>
</dbReference>
<dbReference type="Gene3D" id="3.40.50.10810">
    <property type="entry name" value="Tandem AAA-ATPase domain"/>
    <property type="match status" value="1"/>
</dbReference>
<evidence type="ECO:0000256" key="2">
    <source>
        <dbReference type="ARBA" id="ARBA00007025"/>
    </source>
</evidence>
<feature type="region of interest" description="Disordered" evidence="13">
    <location>
        <begin position="26"/>
        <end position="81"/>
    </location>
</feature>
<keyword evidence="9" id="KW-0238">DNA-binding</keyword>
<dbReference type="STRING" id="1965070.A0A3S3Q594"/>
<keyword evidence="5" id="KW-0378">Hydrolase</keyword>